<dbReference type="EMBL" id="JBCGBO010000001">
    <property type="protein sequence ID" value="KAK9229410.1"/>
    <property type="molecule type" value="Genomic_DNA"/>
</dbReference>
<dbReference type="InterPro" id="IPR003591">
    <property type="entry name" value="Leu-rich_rpt_typical-subtyp"/>
</dbReference>
<dbReference type="Pfam" id="PF00560">
    <property type="entry name" value="LRR_1"/>
    <property type="match status" value="1"/>
</dbReference>
<name>A0AAP0R0E5_9ROSI</name>
<keyword evidence="2" id="KW-0677">Repeat</keyword>
<accession>A0AAP0R0E5</accession>
<dbReference type="InterPro" id="IPR001611">
    <property type="entry name" value="Leu-rich_rpt"/>
</dbReference>
<evidence type="ECO:0000256" key="2">
    <source>
        <dbReference type="ARBA" id="ARBA00022737"/>
    </source>
</evidence>
<proteinExistence type="predicted"/>
<dbReference type="PANTHER" id="PTHR47186:SF20">
    <property type="entry name" value="DISEASE RESISTANCE PROTEIN RPS5-LIKE"/>
    <property type="match status" value="1"/>
</dbReference>
<dbReference type="SUPFAM" id="SSF52058">
    <property type="entry name" value="L domain-like"/>
    <property type="match status" value="1"/>
</dbReference>
<dbReference type="AlphaFoldDB" id="A0AAP0R0E5"/>
<evidence type="ECO:0000256" key="1">
    <source>
        <dbReference type="ARBA" id="ARBA00022614"/>
    </source>
</evidence>
<dbReference type="SMART" id="SM00369">
    <property type="entry name" value="LRR_TYP"/>
    <property type="match status" value="3"/>
</dbReference>
<gene>
    <name evidence="3" type="ORF">WN944_022372</name>
</gene>
<evidence type="ECO:0000313" key="3">
    <source>
        <dbReference type="EMBL" id="KAK9229410.1"/>
    </source>
</evidence>
<dbReference type="Gene3D" id="3.80.10.10">
    <property type="entry name" value="Ribonuclease Inhibitor"/>
    <property type="match status" value="1"/>
</dbReference>
<evidence type="ECO:0008006" key="5">
    <source>
        <dbReference type="Google" id="ProtNLM"/>
    </source>
</evidence>
<sequence>MHDVIRDMVLWIACKIEKEKENFLVHAGLGLTEAPEIQNWRNVRRMSLMKNKIENLSETPTCPHLLSLFLSDNSLKMIAGDFFQFMPSLRVFNMSNNHLLWKLPSGISTLVSLEHLDLSGTAITHLPIELQKLVNLKCLNLEYMYNLNQFPRLVMSAFSKLQELIGMKHLMALTITLKSWEALQELLISQELQRCTQSLFLRCFNDSKSLDIFCLACLHNLNKLYVAGCNHLEDFQMTVQRSSVNQLAHGFHNLHTVKVGFCFKLKDLTWLVFAPSLKSIVALAFPNLKEIRVEGCPKLFKLPLDSNSAKGCKVVIKGEENWWKKLQWEDQDTQDAFLSCFKPAVNQRSCDPFIVKLTHRLKFAATGASSLQRRHRVSFFK</sequence>
<protein>
    <recommendedName>
        <fullName evidence="5">Disease resistance protein</fullName>
    </recommendedName>
</protein>
<dbReference type="InterPro" id="IPR032675">
    <property type="entry name" value="LRR_dom_sf"/>
</dbReference>
<keyword evidence="4" id="KW-1185">Reference proteome</keyword>
<comment type="caution">
    <text evidence="3">The sequence shown here is derived from an EMBL/GenBank/DDBJ whole genome shotgun (WGS) entry which is preliminary data.</text>
</comment>
<dbReference type="Proteomes" id="UP001428341">
    <property type="component" value="Unassembled WGS sequence"/>
</dbReference>
<dbReference type="Pfam" id="PF13855">
    <property type="entry name" value="LRR_8"/>
    <property type="match status" value="1"/>
</dbReference>
<keyword evidence="1" id="KW-0433">Leucine-rich repeat</keyword>
<evidence type="ECO:0000313" key="4">
    <source>
        <dbReference type="Proteomes" id="UP001428341"/>
    </source>
</evidence>
<dbReference type="PANTHER" id="PTHR47186">
    <property type="entry name" value="LEUCINE-RICH REPEAT-CONTAINING PROTEIN 57"/>
    <property type="match status" value="1"/>
</dbReference>
<reference evidence="3 4" key="1">
    <citation type="submission" date="2024-05" db="EMBL/GenBank/DDBJ databases">
        <title>Haplotype-resolved chromosome-level genome assembly of Huyou (Citrus changshanensis).</title>
        <authorList>
            <person name="Miao C."/>
            <person name="Chen W."/>
            <person name="Wu Y."/>
            <person name="Wang L."/>
            <person name="Zhao S."/>
            <person name="Grierson D."/>
            <person name="Xu C."/>
            <person name="Chen K."/>
        </authorList>
    </citation>
    <scope>NUCLEOTIDE SEQUENCE [LARGE SCALE GENOMIC DNA]</scope>
    <source>
        <strain evidence="3">01-14</strain>
        <tissue evidence="3">Leaf</tissue>
    </source>
</reference>
<organism evidence="3 4">
    <name type="scientific">Citrus x changshan-huyou</name>
    <dbReference type="NCBI Taxonomy" id="2935761"/>
    <lineage>
        <taxon>Eukaryota</taxon>
        <taxon>Viridiplantae</taxon>
        <taxon>Streptophyta</taxon>
        <taxon>Embryophyta</taxon>
        <taxon>Tracheophyta</taxon>
        <taxon>Spermatophyta</taxon>
        <taxon>Magnoliopsida</taxon>
        <taxon>eudicotyledons</taxon>
        <taxon>Gunneridae</taxon>
        <taxon>Pentapetalae</taxon>
        <taxon>rosids</taxon>
        <taxon>malvids</taxon>
        <taxon>Sapindales</taxon>
        <taxon>Rutaceae</taxon>
        <taxon>Aurantioideae</taxon>
        <taxon>Citrus</taxon>
    </lineage>
</organism>